<gene>
    <name evidence="1" type="ORF">C0Z10_05815</name>
</gene>
<dbReference type="AlphaFoldDB" id="A0A3T0SAJ4"/>
<proteinExistence type="predicted"/>
<name>A0A3T0SAJ4_9ACTN</name>
<evidence type="ECO:0000313" key="2">
    <source>
        <dbReference type="Proteomes" id="UP000285875"/>
    </source>
</evidence>
<protein>
    <submittedName>
        <fullName evidence="1">Uncharacterized protein</fullName>
    </submittedName>
</protein>
<reference evidence="2" key="1">
    <citation type="submission" date="2017-12" db="EMBL/GenBank/DDBJ databases">
        <title>Whole genome sequencing of Acidipropionibacterium jensenii strains JS279 and JS280.</title>
        <authorList>
            <person name="Deptula P."/>
            <person name="Laine P."/>
            <person name="Smolander O.-P."/>
            <person name="Paulin L."/>
            <person name="Auvinen P."/>
            <person name="Varmanen P."/>
        </authorList>
    </citation>
    <scope>NUCLEOTIDE SEQUENCE [LARGE SCALE GENOMIC DNA]</scope>
    <source>
        <strain evidence="2">JS280</strain>
    </source>
</reference>
<sequence length="62" mass="6901">MLSYVLAGLLLYGGLGWLIGHWLHQNWIFPIGMILGLAASVYVIVKRYGSEVPVSGEKKEKK</sequence>
<organism evidence="1 2">
    <name type="scientific">Acidipropionibacterium jensenii</name>
    <dbReference type="NCBI Taxonomy" id="1749"/>
    <lineage>
        <taxon>Bacteria</taxon>
        <taxon>Bacillati</taxon>
        <taxon>Actinomycetota</taxon>
        <taxon>Actinomycetes</taxon>
        <taxon>Propionibacteriales</taxon>
        <taxon>Propionibacteriaceae</taxon>
        <taxon>Acidipropionibacterium</taxon>
    </lineage>
</organism>
<dbReference type="Proteomes" id="UP000285875">
    <property type="component" value="Chromosome"/>
</dbReference>
<dbReference type="KEGG" id="aji:C0Z10_05815"/>
<accession>A0A3T0SAJ4</accession>
<dbReference type="EMBL" id="CP025570">
    <property type="protein sequence ID" value="AZZ40735.1"/>
    <property type="molecule type" value="Genomic_DNA"/>
</dbReference>
<evidence type="ECO:0000313" key="1">
    <source>
        <dbReference type="EMBL" id="AZZ40735.1"/>
    </source>
</evidence>